<keyword evidence="1" id="KW-0675">Receptor</keyword>
<organism evidence="1 2">
    <name type="scientific">Bacteroides acidifaciens</name>
    <dbReference type="NCBI Taxonomy" id="85831"/>
    <lineage>
        <taxon>Bacteria</taxon>
        <taxon>Pseudomonadati</taxon>
        <taxon>Bacteroidota</taxon>
        <taxon>Bacteroidia</taxon>
        <taxon>Bacteroidales</taxon>
        <taxon>Bacteroidaceae</taxon>
        <taxon>Bacteroides</taxon>
    </lineage>
</organism>
<dbReference type="Proteomes" id="UP000491181">
    <property type="component" value="Unassembled WGS sequence"/>
</dbReference>
<dbReference type="Pfam" id="PF13715">
    <property type="entry name" value="CarbopepD_reg_2"/>
    <property type="match status" value="1"/>
</dbReference>
<comment type="caution">
    <text evidence="1">The sequence shown here is derived from an EMBL/GenBank/DDBJ whole genome shotgun (WGS) entry which is preliminary data.</text>
</comment>
<protein>
    <submittedName>
        <fullName evidence="1">TonB-dependent receptor SusC</fullName>
    </submittedName>
</protein>
<dbReference type="AlphaFoldDB" id="A0A7I9ZY16"/>
<name>A0A7I9ZY16_9BACE</name>
<dbReference type="EMBL" id="BLLS01000004">
    <property type="protein sequence ID" value="GFH85034.1"/>
    <property type="molecule type" value="Genomic_DNA"/>
</dbReference>
<gene>
    <name evidence="1" type="primary">susC_5</name>
    <name evidence="1" type="ORF">IMSAGC001_00430</name>
</gene>
<evidence type="ECO:0000313" key="2">
    <source>
        <dbReference type="Proteomes" id="UP000491181"/>
    </source>
</evidence>
<sequence>MSTMGTTSLYGQKVGEDSLKNNCTMLPQVEVVGRKTVKKVSIVAGGIVLVSQDRHSVSVEGIVMDKCGHPIIGAEIVEKGTAHRTLSDLNGRFILQISGKRAVLKVNYPGMKTKSVRVRKRKVKDIKVVLHKSRRVWDEIL</sequence>
<dbReference type="InterPro" id="IPR008969">
    <property type="entry name" value="CarboxyPept-like_regulatory"/>
</dbReference>
<accession>A0A7I9ZY16</accession>
<evidence type="ECO:0000313" key="1">
    <source>
        <dbReference type="EMBL" id="GFH85034.1"/>
    </source>
</evidence>
<proteinExistence type="predicted"/>
<dbReference type="SUPFAM" id="SSF49464">
    <property type="entry name" value="Carboxypeptidase regulatory domain-like"/>
    <property type="match status" value="1"/>
</dbReference>
<reference evidence="1 2" key="1">
    <citation type="journal article" date="2020" name="Microbiome">
        <title>Single-cell genomics of uncultured bacteria reveals dietary fiber responders in the mouse gut microbiota.</title>
        <authorList>
            <person name="Chijiiwa R."/>
            <person name="Hosokawa M."/>
            <person name="Kogawa M."/>
            <person name="Nishikawa Y."/>
            <person name="Ide K."/>
            <person name="Sakanashi C."/>
            <person name="Takahashi K."/>
            <person name="Takeyama H."/>
        </authorList>
    </citation>
    <scope>NUCLEOTIDE SEQUENCE [LARGE SCALE GENOMIC DNA]</scope>
    <source>
        <strain evidence="1">IMSAGC_001</strain>
    </source>
</reference>
<dbReference type="Gene3D" id="2.60.40.1120">
    <property type="entry name" value="Carboxypeptidase-like, regulatory domain"/>
    <property type="match status" value="1"/>
</dbReference>